<dbReference type="SUPFAM" id="SSF55753">
    <property type="entry name" value="Actin depolymerizing proteins"/>
    <property type="match status" value="3"/>
</dbReference>
<feature type="domain" description="Gelsolin-like" evidence="12">
    <location>
        <begin position="178"/>
        <end position="231"/>
    </location>
</feature>
<keyword evidence="14" id="KW-1185">Reference proteome</keyword>
<dbReference type="GO" id="GO:0051693">
    <property type="term" value="P:actin filament capping"/>
    <property type="evidence" value="ECO:0007669"/>
    <property type="project" value="UniProtKB-KW"/>
</dbReference>
<dbReference type="Pfam" id="PF00626">
    <property type="entry name" value="Gelsolin"/>
    <property type="match status" value="3"/>
</dbReference>
<evidence type="ECO:0000256" key="1">
    <source>
        <dbReference type="ARBA" id="ARBA00004245"/>
    </source>
</evidence>
<dbReference type="AlphaFoldDB" id="A0A9D4EJT7"/>
<evidence type="ECO:0000313" key="14">
    <source>
        <dbReference type="Proteomes" id="UP000828390"/>
    </source>
</evidence>
<dbReference type="InterPro" id="IPR029006">
    <property type="entry name" value="ADF-H/Gelsolin-like_dom_sf"/>
</dbReference>
<feature type="domain" description="Gelsolin-like" evidence="12">
    <location>
        <begin position="59"/>
        <end position="139"/>
    </location>
</feature>
<evidence type="ECO:0000256" key="11">
    <source>
        <dbReference type="ARBA" id="ARBA00083856"/>
    </source>
</evidence>
<gene>
    <name evidence="13" type="ORF">DPMN_157157</name>
</gene>
<evidence type="ECO:0000256" key="2">
    <source>
        <dbReference type="ARBA" id="ARBA00008418"/>
    </source>
</evidence>
<dbReference type="PANTHER" id="PTHR11977">
    <property type="entry name" value="VILLIN"/>
    <property type="match status" value="1"/>
</dbReference>
<dbReference type="PANTHER" id="PTHR11977:SF130">
    <property type="entry name" value="SEVERIN"/>
    <property type="match status" value="1"/>
</dbReference>
<dbReference type="GO" id="GO:0051015">
    <property type="term" value="F:actin filament binding"/>
    <property type="evidence" value="ECO:0007669"/>
    <property type="project" value="InterPro"/>
</dbReference>
<dbReference type="CDD" id="cd11290">
    <property type="entry name" value="gelsolin_S1_like"/>
    <property type="match status" value="1"/>
</dbReference>
<dbReference type="InterPro" id="IPR007123">
    <property type="entry name" value="Gelsolin-like_dom"/>
</dbReference>
<dbReference type="GO" id="GO:0015629">
    <property type="term" value="C:actin cytoskeleton"/>
    <property type="evidence" value="ECO:0007669"/>
    <property type="project" value="TreeGrafter"/>
</dbReference>
<evidence type="ECO:0000256" key="5">
    <source>
        <dbReference type="ARBA" id="ARBA00022737"/>
    </source>
</evidence>
<keyword evidence="6" id="KW-0106">Calcium</keyword>
<proteinExistence type="inferred from homology"/>
<comment type="caution">
    <text evidence="13">The sequence shown here is derived from an EMBL/GenBank/DDBJ whole genome shotgun (WGS) entry which is preliminary data.</text>
</comment>
<dbReference type="PRINTS" id="PR00597">
    <property type="entry name" value="GELSOLIN"/>
</dbReference>
<reference evidence="13" key="2">
    <citation type="submission" date="2020-11" db="EMBL/GenBank/DDBJ databases">
        <authorList>
            <person name="McCartney M.A."/>
            <person name="Auch B."/>
            <person name="Kono T."/>
            <person name="Mallez S."/>
            <person name="Becker A."/>
            <person name="Gohl D.M."/>
            <person name="Silverstein K.A.T."/>
            <person name="Koren S."/>
            <person name="Bechman K.B."/>
            <person name="Herman A."/>
            <person name="Abrahante J.E."/>
            <person name="Garbe J."/>
        </authorList>
    </citation>
    <scope>NUCLEOTIDE SEQUENCE</scope>
    <source>
        <strain evidence="13">Duluth1</strain>
        <tissue evidence="13">Whole animal</tissue>
    </source>
</reference>
<dbReference type="InterPro" id="IPR007122">
    <property type="entry name" value="Villin/Gelsolin"/>
</dbReference>
<evidence type="ECO:0000256" key="9">
    <source>
        <dbReference type="ARBA" id="ARBA00056258"/>
    </source>
</evidence>
<dbReference type="EMBL" id="JAIWYP010000008">
    <property type="protein sequence ID" value="KAH3779355.1"/>
    <property type="molecule type" value="Genomic_DNA"/>
</dbReference>
<keyword evidence="3" id="KW-0117">Actin capping</keyword>
<dbReference type="FunFam" id="3.40.20.10:FF:000043">
    <property type="entry name" value="macrophage-capping protein-like isoform X2"/>
    <property type="match status" value="1"/>
</dbReference>
<accession>A0A9D4EJT7</accession>
<organism evidence="13 14">
    <name type="scientific">Dreissena polymorpha</name>
    <name type="common">Zebra mussel</name>
    <name type="synonym">Mytilus polymorpha</name>
    <dbReference type="NCBI Taxonomy" id="45954"/>
    <lineage>
        <taxon>Eukaryota</taxon>
        <taxon>Metazoa</taxon>
        <taxon>Spiralia</taxon>
        <taxon>Lophotrochozoa</taxon>
        <taxon>Mollusca</taxon>
        <taxon>Bivalvia</taxon>
        <taxon>Autobranchia</taxon>
        <taxon>Heteroconchia</taxon>
        <taxon>Euheterodonta</taxon>
        <taxon>Imparidentia</taxon>
        <taxon>Neoheterodontei</taxon>
        <taxon>Myida</taxon>
        <taxon>Dreissenoidea</taxon>
        <taxon>Dreissenidae</taxon>
        <taxon>Dreissena</taxon>
    </lineage>
</organism>
<keyword evidence="4" id="KW-0963">Cytoplasm</keyword>
<protein>
    <recommendedName>
        <fullName evidence="11">Actin-modulator</fullName>
    </recommendedName>
</protein>
<keyword evidence="5" id="KW-0677">Repeat</keyword>
<evidence type="ECO:0000256" key="8">
    <source>
        <dbReference type="ARBA" id="ARBA00023212"/>
    </source>
</evidence>
<feature type="domain" description="Gelsolin-like" evidence="12">
    <location>
        <begin position="291"/>
        <end position="358"/>
    </location>
</feature>
<comment type="similarity">
    <text evidence="2">Belongs to the villin/gelsolin family.</text>
</comment>
<comment type="subcellular location">
    <subcellularLocation>
        <location evidence="1">Cytoplasm</location>
        <location evidence="1">Cytoskeleton</location>
    </subcellularLocation>
</comment>
<reference evidence="13" key="1">
    <citation type="journal article" date="2019" name="bioRxiv">
        <title>The Genome of the Zebra Mussel, Dreissena polymorpha: A Resource for Invasive Species Research.</title>
        <authorList>
            <person name="McCartney M.A."/>
            <person name="Auch B."/>
            <person name="Kono T."/>
            <person name="Mallez S."/>
            <person name="Zhang Y."/>
            <person name="Obille A."/>
            <person name="Becker A."/>
            <person name="Abrahante J.E."/>
            <person name="Garbe J."/>
            <person name="Badalamenti J.P."/>
            <person name="Herman A."/>
            <person name="Mangelson H."/>
            <person name="Liachko I."/>
            <person name="Sullivan S."/>
            <person name="Sone E.D."/>
            <person name="Koren S."/>
            <person name="Silverstein K.A.T."/>
            <person name="Beckman K.B."/>
            <person name="Gohl D.M."/>
        </authorList>
    </citation>
    <scope>NUCLEOTIDE SEQUENCE</scope>
    <source>
        <strain evidence="13">Duluth1</strain>
        <tissue evidence="13">Whole animal</tissue>
    </source>
</reference>
<dbReference type="SMART" id="SM00262">
    <property type="entry name" value="GEL"/>
    <property type="match status" value="3"/>
</dbReference>
<name>A0A9D4EJT7_DREPO</name>
<evidence type="ECO:0000256" key="6">
    <source>
        <dbReference type="ARBA" id="ARBA00022837"/>
    </source>
</evidence>
<evidence type="ECO:0000313" key="13">
    <source>
        <dbReference type="EMBL" id="KAH3779355.1"/>
    </source>
</evidence>
<keyword evidence="8" id="KW-0206">Cytoskeleton</keyword>
<sequence length="370" mass="42438">MSGLQKQKQYDWKDSNLALFGSQLDKDTKKSSAETEPAWENAGTKPGLQIWRIVNFKVEKWPESEYGKFFDGDSYIVLNTYKLADSDALLYDVHFWIGKYSTQDEYGTAAYKTVELDTYLDDRPVQHREVQGHESRLFLSYFRTIQILRGGAESGFRKVTSRQYVPRLLHFHGDRNHVEIAEVPRCRALLDTSDVYILDLGTTLYQWNGGTSNKDERYRAAMHVNQIKHERGKCTSETLDEDLSNCGVFYGKLDEEIGDADIKKNKKDIQNTEQKTNRLFRLSDAAGKMEFNLEKENDVSLEDFDSNDVFILDTSEDVFVWIGNASSGDEKRNAMVYAHNYLTSTRHPLIPITCINEYSACADFLVALTA</sequence>
<dbReference type="OrthoDB" id="6375767at2759"/>
<evidence type="ECO:0000256" key="10">
    <source>
        <dbReference type="ARBA" id="ARBA00063765"/>
    </source>
</evidence>
<dbReference type="GO" id="GO:0005737">
    <property type="term" value="C:cytoplasm"/>
    <property type="evidence" value="ECO:0007669"/>
    <property type="project" value="TreeGrafter"/>
</dbReference>
<evidence type="ECO:0000256" key="7">
    <source>
        <dbReference type="ARBA" id="ARBA00023203"/>
    </source>
</evidence>
<comment type="function">
    <text evidence="9">Calcium-regulated protein that binds to the plus (or barbed) ends of actin monomers or filaments, preventing monomer exchange (end-blocking or capping). Can promote the assembly of monomers into filaments (nucleation) as well as sever existing filaments.</text>
</comment>
<dbReference type="GO" id="GO:0008154">
    <property type="term" value="P:actin polymerization or depolymerization"/>
    <property type="evidence" value="ECO:0007669"/>
    <property type="project" value="TreeGrafter"/>
</dbReference>
<evidence type="ECO:0000256" key="4">
    <source>
        <dbReference type="ARBA" id="ARBA00022490"/>
    </source>
</evidence>
<evidence type="ECO:0000256" key="3">
    <source>
        <dbReference type="ARBA" id="ARBA00022467"/>
    </source>
</evidence>
<keyword evidence="7" id="KW-0009">Actin-binding</keyword>
<dbReference type="Gene3D" id="3.40.20.10">
    <property type="entry name" value="Severin"/>
    <property type="match status" value="3"/>
</dbReference>
<evidence type="ECO:0000259" key="12">
    <source>
        <dbReference type="Pfam" id="PF00626"/>
    </source>
</evidence>
<dbReference type="Proteomes" id="UP000828390">
    <property type="component" value="Unassembled WGS sequence"/>
</dbReference>
<comment type="subunit">
    <text evidence="10">Interacts with actin monomers and filaments.</text>
</comment>